<keyword evidence="5 7" id="KW-1133">Transmembrane helix</keyword>
<keyword evidence="3" id="KW-1003">Cell membrane</keyword>
<evidence type="ECO:0000313" key="8">
    <source>
        <dbReference type="EMBL" id="ALX06168.1"/>
    </source>
</evidence>
<keyword evidence="6 7" id="KW-0472">Membrane</keyword>
<dbReference type="OrthoDB" id="1122432at2"/>
<dbReference type="RefSeq" id="WP_067860847.1">
    <property type="nucleotide sequence ID" value="NZ_CP011502.1"/>
</dbReference>
<evidence type="ECO:0000313" key="9">
    <source>
        <dbReference type="Proteomes" id="UP000067689"/>
    </source>
</evidence>
<dbReference type="PANTHER" id="PTHR33452:SF1">
    <property type="entry name" value="INNER MEMBRANE PROTEIN YPHA-RELATED"/>
    <property type="match status" value="1"/>
</dbReference>
<name>A0A0U3T6D7_9ACTN</name>
<keyword evidence="4 7" id="KW-0812">Transmembrane</keyword>
<keyword evidence="9" id="KW-1185">Reference proteome</keyword>
<evidence type="ECO:0000256" key="6">
    <source>
        <dbReference type="ARBA" id="ARBA00023136"/>
    </source>
</evidence>
<sequence length="145" mass="14756">MSTIARTLDHRRHATAQDLGLLIGRAVVGVTFVVHGWQKWSGGIGGTQDGFAAMGVPLADVSAVALATLEVVGGALLVLGALTTVVAPLLGLGMLGAAWYAHRDAFLVSDGGSEFVLVLAAVAFLLALVGPGSWSVDALAARGRR</sequence>
<evidence type="ECO:0000256" key="7">
    <source>
        <dbReference type="SAM" id="Phobius"/>
    </source>
</evidence>
<gene>
    <name evidence="8" type="ORF">AERYTH_16415</name>
</gene>
<dbReference type="GO" id="GO:0005886">
    <property type="term" value="C:plasma membrane"/>
    <property type="evidence" value="ECO:0007669"/>
    <property type="project" value="UniProtKB-SubCell"/>
</dbReference>
<protein>
    <recommendedName>
        <fullName evidence="10">DoxX family protein</fullName>
    </recommendedName>
</protein>
<reference evidence="8 9" key="1">
    <citation type="journal article" date="1991" name="Int. J. Syst. Bacteriol.">
        <title>Description of the erythromycin-producing bacterium Arthrobacter sp. strain NRRL B-3381 as Aeromicrobium erythreum gen. nov., sp. nov.</title>
        <authorList>
            <person name="Miller E.S."/>
            <person name="Woese C.R."/>
            <person name="Brenner S."/>
        </authorList>
    </citation>
    <scope>NUCLEOTIDE SEQUENCE [LARGE SCALE GENOMIC DNA]</scope>
    <source>
        <strain evidence="8 9">AR18</strain>
    </source>
</reference>
<dbReference type="AlphaFoldDB" id="A0A0U3T6D7"/>
<dbReference type="PATRIC" id="fig|2041.4.peg.3432"/>
<evidence type="ECO:0000256" key="4">
    <source>
        <dbReference type="ARBA" id="ARBA00022692"/>
    </source>
</evidence>
<dbReference type="EMBL" id="CP011502">
    <property type="protein sequence ID" value="ALX06168.1"/>
    <property type="molecule type" value="Genomic_DNA"/>
</dbReference>
<dbReference type="PANTHER" id="PTHR33452">
    <property type="entry name" value="OXIDOREDUCTASE CATD-RELATED"/>
    <property type="match status" value="1"/>
</dbReference>
<evidence type="ECO:0000256" key="3">
    <source>
        <dbReference type="ARBA" id="ARBA00022475"/>
    </source>
</evidence>
<dbReference type="Pfam" id="PF07681">
    <property type="entry name" value="DoxX"/>
    <property type="match status" value="1"/>
</dbReference>
<feature type="transmembrane region" description="Helical" evidence="7">
    <location>
        <begin position="21"/>
        <end position="38"/>
    </location>
</feature>
<dbReference type="Proteomes" id="UP000067689">
    <property type="component" value="Chromosome"/>
</dbReference>
<evidence type="ECO:0000256" key="1">
    <source>
        <dbReference type="ARBA" id="ARBA00004651"/>
    </source>
</evidence>
<feature type="transmembrane region" description="Helical" evidence="7">
    <location>
        <begin position="76"/>
        <end position="100"/>
    </location>
</feature>
<proteinExistence type="inferred from homology"/>
<evidence type="ECO:0000256" key="2">
    <source>
        <dbReference type="ARBA" id="ARBA00006679"/>
    </source>
</evidence>
<feature type="transmembrane region" description="Helical" evidence="7">
    <location>
        <begin position="50"/>
        <end position="69"/>
    </location>
</feature>
<comment type="subcellular location">
    <subcellularLocation>
        <location evidence="1">Cell membrane</location>
        <topology evidence="1">Multi-pass membrane protein</topology>
    </subcellularLocation>
</comment>
<dbReference type="InterPro" id="IPR051907">
    <property type="entry name" value="DoxX-like_oxidoreductase"/>
</dbReference>
<dbReference type="STRING" id="2041.AERYTH_16415"/>
<accession>A0A0U3T6D7</accession>
<evidence type="ECO:0000256" key="5">
    <source>
        <dbReference type="ARBA" id="ARBA00022989"/>
    </source>
</evidence>
<dbReference type="KEGG" id="aer:AERYTH_16415"/>
<dbReference type="InterPro" id="IPR032808">
    <property type="entry name" value="DoxX"/>
</dbReference>
<organism evidence="8 9">
    <name type="scientific">Aeromicrobium erythreum</name>
    <dbReference type="NCBI Taxonomy" id="2041"/>
    <lineage>
        <taxon>Bacteria</taxon>
        <taxon>Bacillati</taxon>
        <taxon>Actinomycetota</taxon>
        <taxon>Actinomycetes</taxon>
        <taxon>Propionibacteriales</taxon>
        <taxon>Nocardioidaceae</taxon>
        <taxon>Aeromicrobium</taxon>
    </lineage>
</organism>
<comment type="similarity">
    <text evidence="2">Belongs to the DoxX family.</text>
</comment>
<feature type="transmembrane region" description="Helical" evidence="7">
    <location>
        <begin position="115"/>
        <end position="136"/>
    </location>
</feature>
<evidence type="ECO:0008006" key="10">
    <source>
        <dbReference type="Google" id="ProtNLM"/>
    </source>
</evidence>